<accession>A0A2P6RZ27</accession>
<name>A0A2P6RZ27_ROSCH</name>
<dbReference type="Gramene" id="PRQ51682">
    <property type="protein sequence ID" value="PRQ51682"/>
    <property type="gene ID" value="RchiOBHm_Chr2g0147171"/>
</dbReference>
<dbReference type="EMBL" id="PDCK01000040">
    <property type="protein sequence ID" value="PRQ51682.1"/>
    <property type="molecule type" value="Genomic_DNA"/>
</dbReference>
<evidence type="ECO:0000313" key="2">
    <source>
        <dbReference type="Proteomes" id="UP000238479"/>
    </source>
</evidence>
<proteinExistence type="predicted"/>
<organism evidence="1 2">
    <name type="scientific">Rosa chinensis</name>
    <name type="common">China rose</name>
    <dbReference type="NCBI Taxonomy" id="74649"/>
    <lineage>
        <taxon>Eukaryota</taxon>
        <taxon>Viridiplantae</taxon>
        <taxon>Streptophyta</taxon>
        <taxon>Embryophyta</taxon>
        <taxon>Tracheophyta</taxon>
        <taxon>Spermatophyta</taxon>
        <taxon>Magnoliopsida</taxon>
        <taxon>eudicotyledons</taxon>
        <taxon>Gunneridae</taxon>
        <taxon>Pentapetalae</taxon>
        <taxon>rosids</taxon>
        <taxon>fabids</taxon>
        <taxon>Rosales</taxon>
        <taxon>Rosaceae</taxon>
        <taxon>Rosoideae</taxon>
        <taxon>Rosoideae incertae sedis</taxon>
        <taxon>Rosa</taxon>
    </lineage>
</organism>
<gene>
    <name evidence="1" type="ORF">RchiOBHm_Chr2g0147171</name>
</gene>
<sequence>MKTTSLMEDPSSLEHTLRKSRPCALRLVSHIFFSEGCEQWRCLQRGFSVTLLRI</sequence>
<evidence type="ECO:0000313" key="1">
    <source>
        <dbReference type="EMBL" id="PRQ51682.1"/>
    </source>
</evidence>
<protein>
    <submittedName>
        <fullName evidence="1">Uncharacterized protein</fullName>
    </submittedName>
</protein>
<dbReference type="AlphaFoldDB" id="A0A2P6RZ27"/>
<dbReference type="Proteomes" id="UP000238479">
    <property type="component" value="Chromosome 2"/>
</dbReference>
<reference evidence="1 2" key="1">
    <citation type="journal article" date="2018" name="Nat. Genet.">
        <title>The Rosa genome provides new insights in the design of modern roses.</title>
        <authorList>
            <person name="Bendahmane M."/>
        </authorList>
    </citation>
    <scope>NUCLEOTIDE SEQUENCE [LARGE SCALE GENOMIC DNA]</scope>
    <source>
        <strain evidence="2">cv. Old Blush</strain>
    </source>
</reference>
<keyword evidence="2" id="KW-1185">Reference proteome</keyword>
<comment type="caution">
    <text evidence="1">The sequence shown here is derived from an EMBL/GenBank/DDBJ whole genome shotgun (WGS) entry which is preliminary data.</text>
</comment>